<keyword evidence="5 7" id="KW-1133">Transmembrane helix</keyword>
<dbReference type="GO" id="GO:0015211">
    <property type="term" value="F:purine nucleoside transmembrane transporter activity"/>
    <property type="evidence" value="ECO:0007669"/>
    <property type="project" value="InterPro"/>
</dbReference>
<evidence type="ECO:0000256" key="3">
    <source>
        <dbReference type="ARBA" id="ARBA00022448"/>
    </source>
</evidence>
<comment type="similarity">
    <text evidence="2">Belongs to the purine permeases (TC 2.A.7.14) family.</text>
</comment>
<dbReference type="GO" id="GO:0016020">
    <property type="term" value="C:membrane"/>
    <property type="evidence" value="ECO:0007669"/>
    <property type="project" value="UniProtKB-SubCell"/>
</dbReference>
<reference evidence="8 9" key="1">
    <citation type="journal article" date="2018" name="Nat. Genet.">
        <title>The Rosa genome provides new insights in the design of modern roses.</title>
        <authorList>
            <person name="Bendahmane M."/>
        </authorList>
    </citation>
    <scope>NUCLEOTIDE SEQUENCE [LARGE SCALE GENOMIC DNA]</scope>
    <source>
        <strain evidence="9">cv. Old Blush</strain>
    </source>
</reference>
<feature type="transmembrane region" description="Helical" evidence="7">
    <location>
        <begin position="31"/>
        <end position="57"/>
    </location>
</feature>
<protein>
    <submittedName>
        <fullName evidence="8">Putative purine permease, plant</fullName>
    </submittedName>
</protein>
<gene>
    <name evidence="8" type="ORF">RchiOBHm_Chr7g0208071</name>
</gene>
<organism evidence="8 9">
    <name type="scientific">Rosa chinensis</name>
    <name type="common">China rose</name>
    <dbReference type="NCBI Taxonomy" id="74649"/>
    <lineage>
        <taxon>Eukaryota</taxon>
        <taxon>Viridiplantae</taxon>
        <taxon>Streptophyta</taxon>
        <taxon>Embryophyta</taxon>
        <taxon>Tracheophyta</taxon>
        <taxon>Spermatophyta</taxon>
        <taxon>Magnoliopsida</taxon>
        <taxon>eudicotyledons</taxon>
        <taxon>Gunneridae</taxon>
        <taxon>Pentapetalae</taxon>
        <taxon>rosids</taxon>
        <taxon>fabids</taxon>
        <taxon>Rosales</taxon>
        <taxon>Rosaceae</taxon>
        <taxon>Rosoideae</taxon>
        <taxon>Rosoideae incertae sedis</taxon>
        <taxon>Rosa</taxon>
    </lineage>
</organism>
<evidence type="ECO:0000256" key="1">
    <source>
        <dbReference type="ARBA" id="ARBA00004370"/>
    </source>
</evidence>
<dbReference type="Proteomes" id="UP000238479">
    <property type="component" value="Chromosome 7"/>
</dbReference>
<keyword evidence="3" id="KW-0813">Transport</keyword>
<comment type="subcellular location">
    <subcellularLocation>
        <location evidence="1">Membrane</location>
    </subcellularLocation>
</comment>
<dbReference type="Pfam" id="PF16913">
    <property type="entry name" value="PUNUT"/>
    <property type="match status" value="1"/>
</dbReference>
<proteinExistence type="inferred from homology"/>
<evidence type="ECO:0000256" key="4">
    <source>
        <dbReference type="ARBA" id="ARBA00022692"/>
    </source>
</evidence>
<dbReference type="STRING" id="74649.A0A2P6P9L0"/>
<name>A0A2P6P9L0_ROSCH</name>
<keyword evidence="6 7" id="KW-0472">Membrane</keyword>
<evidence type="ECO:0000313" key="9">
    <source>
        <dbReference type="Proteomes" id="UP000238479"/>
    </source>
</evidence>
<dbReference type="Gramene" id="PRQ18620">
    <property type="protein sequence ID" value="PRQ18620"/>
    <property type="gene ID" value="RchiOBHm_Chr7g0208071"/>
</dbReference>
<dbReference type="PANTHER" id="PTHR31376:SF16">
    <property type="entry name" value="PURINE PERMEASE-RELATED"/>
    <property type="match status" value="1"/>
</dbReference>
<dbReference type="PANTHER" id="PTHR31376">
    <property type="entry name" value="OS09G0467300 PROTEIN-RELATED"/>
    <property type="match status" value="1"/>
</dbReference>
<comment type="caution">
    <text evidence="8">The sequence shown here is derived from an EMBL/GenBank/DDBJ whole genome shotgun (WGS) entry which is preliminary data.</text>
</comment>
<dbReference type="GO" id="GO:0005345">
    <property type="term" value="F:purine nucleobase transmembrane transporter activity"/>
    <property type="evidence" value="ECO:0007669"/>
    <property type="project" value="UniProtKB-ARBA"/>
</dbReference>
<evidence type="ECO:0000313" key="8">
    <source>
        <dbReference type="EMBL" id="PRQ18620.1"/>
    </source>
</evidence>
<evidence type="ECO:0000256" key="2">
    <source>
        <dbReference type="ARBA" id="ARBA00006213"/>
    </source>
</evidence>
<sequence length="120" mass="13190">MVGHGPRLSLFNTNSGLNSSGNRLESTNYKWWLRVTIYTVFLLTNQPVLLPLLCFFSSTTTLTTNSIGSTTSSSASKLPKLTTMVFLYIALGLLLTADNMMYSYGLLFLPVSTYSLLCAT</sequence>
<keyword evidence="9" id="KW-1185">Reference proteome</keyword>
<evidence type="ECO:0000256" key="5">
    <source>
        <dbReference type="ARBA" id="ARBA00022989"/>
    </source>
</evidence>
<keyword evidence="4 7" id="KW-0812">Transmembrane</keyword>
<dbReference type="InterPro" id="IPR030182">
    <property type="entry name" value="PUP_plant"/>
</dbReference>
<evidence type="ECO:0000256" key="6">
    <source>
        <dbReference type="ARBA" id="ARBA00023136"/>
    </source>
</evidence>
<dbReference type="EMBL" id="PDCK01000045">
    <property type="protein sequence ID" value="PRQ18620.1"/>
    <property type="molecule type" value="Genomic_DNA"/>
</dbReference>
<dbReference type="AlphaFoldDB" id="A0A2P6P9L0"/>
<accession>A0A2P6P9L0</accession>
<evidence type="ECO:0000256" key="7">
    <source>
        <dbReference type="SAM" id="Phobius"/>
    </source>
</evidence>